<protein>
    <recommendedName>
        <fullName evidence="5">Parkin coregulated protein</fullName>
    </recommendedName>
</protein>
<dbReference type="Pfam" id="PF10274">
    <property type="entry name" value="ParcG"/>
    <property type="match status" value="1"/>
</dbReference>
<dbReference type="EMBL" id="JABANP010000333">
    <property type="protein sequence ID" value="KAF4684017.1"/>
    <property type="molecule type" value="Genomic_DNA"/>
</dbReference>
<dbReference type="GO" id="GO:0051879">
    <property type="term" value="F:Hsp90 protein binding"/>
    <property type="evidence" value="ECO:0007669"/>
    <property type="project" value="TreeGrafter"/>
</dbReference>
<sequence length="762" mass="84629">MIDICAHFPLRVDPIFAALVGLPLDYIGASGAPTKQRKSKEISTGKGGVGVSKVDLGVARPAAVESGHLQTSGGWGDIHSTSGSYKSGDWRVRKRGEPSSHPLHPGYLLSVLAPSTRDGKPNTTKSPVVDKVAAQPRQPLVVEASCEEPDSEPPRAVVPRIIAPVVARTTRKTAMPATKKAAPIVSSLGPGSPSPRLEGGPSHRRMDGRPSASVLCREMLGQRWQSLTEEEDKLRQSLLRIDDGPLGRMLPRRSEGPTIDSNWSAGTTLDEDELRRSLSRLEAAFTKLQERRDQPIRDRLSRGAPRGAVERRRKPTTARRATIPVIHPALVAAGKQRSSHWSGKRRWDAFRALHSKGEVLYRTEQQQQGNAPGAAATLILEDQLKRIVTNDARIKHKQKMAGLIPRGADSPFGDFPPDYKPKRNLMNTIGLARSRPKNVERAGPKGAARPDCIPPPIAGAYRRKPIKASEFRRFYDRGDLPIQISHAGTWNKIQWKVDIDKLDYHHYLPIFFDGIREKEEPYRFLAVEGVYDLLERGGSKILPVIPQLIIPIKTALNTRDPEVIATTLKMLQTLVLSGEMVGEALVPYYRQILPVFNIFKNSNTHSKDKMDYGQRKRLVLGDLVEETLEIFEIHGGEDAFINIKYMIPTYESVCELENHTKWLITLMYSLVHHVGELLLLANLSTIVNEGVQTSSSITSHDGAHPTSTGEDSSDNFRVNEVKFLQEQHSAAVAALARIEEQRDDARAIIREYETNQEAVEKE</sequence>
<dbReference type="SUPFAM" id="SSF48371">
    <property type="entry name" value="ARM repeat"/>
    <property type="match status" value="1"/>
</dbReference>
<gene>
    <name evidence="3" type="ORF">FOZ60_008329</name>
</gene>
<dbReference type="OrthoDB" id="429500at2759"/>
<dbReference type="PANTHER" id="PTHR21207">
    <property type="entry name" value="PARKIN COREGULATED GENE PROTEIN PARK2 COREGULATED"/>
    <property type="match status" value="1"/>
</dbReference>
<evidence type="ECO:0000256" key="1">
    <source>
        <dbReference type="SAM" id="Coils"/>
    </source>
</evidence>
<dbReference type="InterPro" id="IPR016024">
    <property type="entry name" value="ARM-type_fold"/>
</dbReference>
<comment type="caution">
    <text evidence="3">The sequence shown here is derived from an EMBL/GenBank/DDBJ whole genome shotgun (WGS) entry which is preliminary data.</text>
</comment>
<evidence type="ECO:0008006" key="5">
    <source>
        <dbReference type="Google" id="ProtNLM"/>
    </source>
</evidence>
<dbReference type="Proteomes" id="UP000541610">
    <property type="component" value="Unassembled WGS sequence"/>
</dbReference>
<keyword evidence="1" id="KW-0175">Coiled coil</keyword>
<feature type="coiled-coil region" evidence="1">
    <location>
        <begin position="721"/>
        <end position="762"/>
    </location>
</feature>
<feature type="region of interest" description="Disordered" evidence="2">
    <location>
        <begin position="172"/>
        <end position="209"/>
    </location>
</feature>
<organism evidence="3 4">
    <name type="scientific">Perkinsus olseni</name>
    <name type="common">Perkinsus atlanticus</name>
    <dbReference type="NCBI Taxonomy" id="32597"/>
    <lineage>
        <taxon>Eukaryota</taxon>
        <taxon>Sar</taxon>
        <taxon>Alveolata</taxon>
        <taxon>Perkinsozoa</taxon>
        <taxon>Perkinsea</taxon>
        <taxon>Perkinsida</taxon>
        <taxon>Perkinsidae</taxon>
        <taxon>Perkinsus</taxon>
    </lineage>
</organism>
<feature type="region of interest" description="Disordered" evidence="2">
    <location>
        <begin position="695"/>
        <end position="714"/>
    </location>
</feature>
<feature type="compositionally biased region" description="Low complexity" evidence="2">
    <location>
        <begin position="172"/>
        <end position="200"/>
    </location>
</feature>
<feature type="compositionally biased region" description="Polar residues" evidence="2">
    <location>
        <begin position="695"/>
        <end position="710"/>
    </location>
</feature>
<dbReference type="GO" id="GO:0030544">
    <property type="term" value="F:Hsp70 protein binding"/>
    <property type="evidence" value="ECO:0007669"/>
    <property type="project" value="TreeGrafter"/>
</dbReference>
<feature type="region of interest" description="Disordered" evidence="2">
    <location>
        <begin position="289"/>
        <end position="318"/>
    </location>
</feature>
<name>A0A7J6NKN4_PEROL</name>
<evidence type="ECO:0000313" key="4">
    <source>
        <dbReference type="Proteomes" id="UP000541610"/>
    </source>
</evidence>
<dbReference type="PANTHER" id="PTHR21207:SF2">
    <property type="entry name" value="PARKIN COREGULATED GENE PROTEIN"/>
    <property type="match status" value="1"/>
</dbReference>
<dbReference type="AlphaFoldDB" id="A0A7J6NKN4"/>
<dbReference type="InterPro" id="IPR019399">
    <property type="entry name" value="Parkin_co-regulated_protein"/>
</dbReference>
<evidence type="ECO:0000313" key="3">
    <source>
        <dbReference type="EMBL" id="KAF4684017.1"/>
    </source>
</evidence>
<reference evidence="3 4" key="1">
    <citation type="submission" date="2020-04" db="EMBL/GenBank/DDBJ databases">
        <title>Perkinsus olseni comparative genomics.</title>
        <authorList>
            <person name="Bogema D.R."/>
        </authorList>
    </citation>
    <scope>NUCLEOTIDE SEQUENCE [LARGE SCALE GENOMIC DNA]</scope>
    <source>
        <strain evidence="3">00978-12</strain>
    </source>
</reference>
<evidence type="ECO:0000256" key="2">
    <source>
        <dbReference type="SAM" id="MobiDB-lite"/>
    </source>
</evidence>
<proteinExistence type="predicted"/>
<accession>A0A7J6NKN4</accession>
<feature type="compositionally biased region" description="Basic and acidic residues" evidence="2">
    <location>
        <begin position="289"/>
        <end position="301"/>
    </location>
</feature>